<accession>A0A176SUU3</accession>
<keyword evidence="2" id="KW-1185">Reference proteome</keyword>
<dbReference type="AlphaFoldDB" id="A0A176SUU3"/>
<evidence type="ECO:0000313" key="1">
    <source>
        <dbReference type="EMBL" id="OAD39452.1"/>
    </source>
</evidence>
<comment type="caution">
    <text evidence="1">The sequence shown here is derived from an EMBL/GenBank/DDBJ whole genome shotgun (WGS) entry which is preliminary data.</text>
</comment>
<dbReference type="Proteomes" id="UP000076923">
    <property type="component" value="Unassembled WGS sequence"/>
</dbReference>
<evidence type="ECO:0000313" key="2">
    <source>
        <dbReference type="Proteomes" id="UP000076923"/>
    </source>
</evidence>
<dbReference type="EMBL" id="LVWE01000107">
    <property type="protein sequence ID" value="OAD39452.1"/>
    <property type="molecule type" value="Genomic_DNA"/>
</dbReference>
<gene>
    <name evidence="1" type="ORF">LPB303_17030</name>
</gene>
<dbReference type="RefSeq" id="WP_068453109.1">
    <property type="nucleotide sequence ID" value="NZ_CP150660.1"/>
</dbReference>
<proteinExistence type="predicted"/>
<name>A0A176SUU3_9FLAO</name>
<sequence>MKKEIDYTKKNTYEEEYLKEYIESRKYIGKYSIEEYYSILDNYEKSKNVDLTQTLNWLDNRIEKISKEKYIEKKEVKKMITKIADVLGIKSKFFNNSHKF</sequence>
<protein>
    <submittedName>
        <fullName evidence="1">Uncharacterized protein</fullName>
    </submittedName>
</protein>
<reference evidence="1 2" key="1">
    <citation type="submission" date="2016-02" db="EMBL/GenBank/DDBJ databases">
        <title>Draft genome sequence of Polaribacter atrinae KACC17473.</title>
        <authorList>
            <person name="Shin S.-K."/>
            <person name="Yi H."/>
        </authorList>
    </citation>
    <scope>NUCLEOTIDE SEQUENCE [LARGE SCALE GENOMIC DNA]</scope>
    <source>
        <strain evidence="1 2">KACC 17473</strain>
    </source>
</reference>
<organism evidence="1 2">
    <name type="scientific">Polaribacter atrinae</name>
    <dbReference type="NCBI Taxonomy" id="1333662"/>
    <lineage>
        <taxon>Bacteria</taxon>
        <taxon>Pseudomonadati</taxon>
        <taxon>Bacteroidota</taxon>
        <taxon>Flavobacteriia</taxon>
        <taxon>Flavobacteriales</taxon>
        <taxon>Flavobacteriaceae</taxon>
    </lineage>
</organism>